<proteinExistence type="predicted"/>
<name>A0A0C4DLJ4_MAGP6</name>
<dbReference type="Proteomes" id="UP000011715">
    <property type="component" value="Unassembled WGS sequence"/>
</dbReference>
<evidence type="ECO:0000313" key="2">
    <source>
        <dbReference type="EnsemblFungi" id="MAPG_00638T0"/>
    </source>
</evidence>
<dbReference type="EnsemblFungi" id="MAPG_00638T0">
    <property type="protein sequence ID" value="MAPG_00638T0"/>
    <property type="gene ID" value="MAPG_00638"/>
</dbReference>
<dbReference type="AlphaFoldDB" id="A0A0C4DLJ4"/>
<reference evidence="1" key="2">
    <citation type="submission" date="2010-05" db="EMBL/GenBank/DDBJ databases">
        <title>The Genome Sequence of Magnaporthe poae strain ATCC 64411.</title>
        <authorList>
            <consortium name="The Broad Institute Genome Sequencing Platform"/>
            <consortium name="Broad Institute Genome Sequencing Center for Infectious Disease"/>
            <person name="Ma L.-J."/>
            <person name="Dead R."/>
            <person name="Young S."/>
            <person name="Zeng Q."/>
            <person name="Koehrsen M."/>
            <person name="Alvarado L."/>
            <person name="Berlin A."/>
            <person name="Chapman S.B."/>
            <person name="Chen Z."/>
            <person name="Freedman E."/>
            <person name="Gellesch M."/>
            <person name="Goldberg J."/>
            <person name="Griggs A."/>
            <person name="Gujja S."/>
            <person name="Heilman E.R."/>
            <person name="Heiman D."/>
            <person name="Hepburn T."/>
            <person name="Howarth C."/>
            <person name="Jen D."/>
            <person name="Larson L."/>
            <person name="Mehta T."/>
            <person name="Neiman D."/>
            <person name="Pearson M."/>
            <person name="Roberts A."/>
            <person name="Saif S."/>
            <person name="Shea T."/>
            <person name="Shenoy N."/>
            <person name="Sisk P."/>
            <person name="Stolte C."/>
            <person name="Sykes S."/>
            <person name="Walk T."/>
            <person name="White J."/>
            <person name="Yandava C."/>
            <person name="Haas B."/>
            <person name="Nusbaum C."/>
            <person name="Birren B."/>
        </authorList>
    </citation>
    <scope>NUCLEOTIDE SEQUENCE</scope>
    <source>
        <strain evidence="1">ATCC 64411</strain>
    </source>
</reference>
<dbReference type="EMBL" id="ADBL01000151">
    <property type="status" value="NOT_ANNOTATED_CDS"/>
    <property type="molecule type" value="Genomic_DNA"/>
</dbReference>
<keyword evidence="3" id="KW-1185">Reference proteome</keyword>
<protein>
    <submittedName>
        <fullName evidence="1 2">Uncharacterized protein</fullName>
    </submittedName>
</protein>
<evidence type="ECO:0000313" key="1">
    <source>
        <dbReference type="EMBL" id="KLU81553.1"/>
    </source>
</evidence>
<accession>A0A0C4DLJ4</accession>
<dbReference type="EMBL" id="GL876966">
    <property type="protein sequence ID" value="KLU81553.1"/>
    <property type="molecule type" value="Genomic_DNA"/>
</dbReference>
<organism evidence="2 3">
    <name type="scientific">Magnaporthiopsis poae (strain ATCC 64411 / 73-15)</name>
    <name type="common">Kentucky bluegrass fungus</name>
    <name type="synonym">Magnaporthe poae</name>
    <dbReference type="NCBI Taxonomy" id="644358"/>
    <lineage>
        <taxon>Eukaryota</taxon>
        <taxon>Fungi</taxon>
        <taxon>Dikarya</taxon>
        <taxon>Ascomycota</taxon>
        <taxon>Pezizomycotina</taxon>
        <taxon>Sordariomycetes</taxon>
        <taxon>Sordariomycetidae</taxon>
        <taxon>Magnaporthales</taxon>
        <taxon>Magnaporthaceae</taxon>
        <taxon>Magnaporthiopsis</taxon>
    </lineage>
</organism>
<reference evidence="2" key="4">
    <citation type="journal article" date="2015" name="G3 (Bethesda)">
        <title>Genome sequences of three phytopathogenic species of the Magnaporthaceae family of fungi.</title>
        <authorList>
            <person name="Okagaki L.H."/>
            <person name="Nunes C.C."/>
            <person name="Sailsbery J."/>
            <person name="Clay B."/>
            <person name="Brown D."/>
            <person name="John T."/>
            <person name="Oh Y."/>
            <person name="Young N."/>
            <person name="Fitzgerald M."/>
            <person name="Haas B.J."/>
            <person name="Zeng Q."/>
            <person name="Young S."/>
            <person name="Adiconis X."/>
            <person name="Fan L."/>
            <person name="Levin J.Z."/>
            <person name="Mitchell T.K."/>
            <person name="Okubara P.A."/>
            <person name="Farman M.L."/>
            <person name="Kohn L.M."/>
            <person name="Birren B."/>
            <person name="Ma L.-J."/>
            <person name="Dean R.A."/>
        </authorList>
    </citation>
    <scope>NUCLEOTIDE SEQUENCE</scope>
    <source>
        <strain evidence="2">ATCC 64411 / 73-15</strain>
    </source>
</reference>
<gene>
    <name evidence="1" type="ORF">MAPG_00638</name>
</gene>
<evidence type="ECO:0000313" key="3">
    <source>
        <dbReference type="Proteomes" id="UP000011715"/>
    </source>
</evidence>
<reference evidence="2" key="5">
    <citation type="submission" date="2015-06" db="UniProtKB">
        <authorList>
            <consortium name="EnsemblFungi"/>
        </authorList>
    </citation>
    <scope>IDENTIFICATION</scope>
    <source>
        <strain evidence="2">ATCC 64411</strain>
    </source>
</reference>
<reference evidence="1" key="3">
    <citation type="submission" date="2011-03" db="EMBL/GenBank/DDBJ databases">
        <title>Annotation of Magnaporthe poae ATCC 64411.</title>
        <authorList>
            <person name="Ma L.-J."/>
            <person name="Dead R."/>
            <person name="Young S.K."/>
            <person name="Zeng Q."/>
            <person name="Gargeya S."/>
            <person name="Fitzgerald M."/>
            <person name="Haas B."/>
            <person name="Abouelleil A."/>
            <person name="Alvarado L."/>
            <person name="Arachchi H.M."/>
            <person name="Berlin A."/>
            <person name="Brown A."/>
            <person name="Chapman S.B."/>
            <person name="Chen Z."/>
            <person name="Dunbar C."/>
            <person name="Freedman E."/>
            <person name="Gearin G."/>
            <person name="Gellesch M."/>
            <person name="Goldberg J."/>
            <person name="Griggs A."/>
            <person name="Gujja S."/>
            <person name="Heiman D."/>
            <person name="Howarth C."/>
            <person name="Larson L."/>
            <person name="Lui A."/>
            <person name="MacDonald P.J.P."/>
            <person name="Mehta T."/>
            <person name="Montmayeur A."/>
            <person name="Murphy C."/>
            <person name="Neiman D."/>
            <person name="Pearson M."/>
            <person name="Priest M."/>
            <person name="Roberts A."/>
            <person name="Saif S."/>
            <person name="Shea T."/>
            <person name="Shenoy N."/>
            <person name="Sisk P."/>
            <person name="Stolte C."/>
            <person name="Sykes S."/>
            <person name="Yandava C."/>
            <person name="Wortman J."/>
            <person name="Nusbaum C."/>
            <person name="Birren B."/>
        </authorList>
    </citation>
    <scope>NUCLEOTIDE SEQUENCE</scope>
    <source>
        <strain evidence="1">ATCC 64411</strain>
    </source>
</reference>
<reference evidence="3" key="1">
    <citation type="submission" date="2010-05" db="EMBL/GenBank/DDBJ databases">
        <title>The genome sequence of Magnaporthe poae strain ATCC 64411.</title>
        <authorList>
            <person name="Ma L.-J."/>
            <person name="Dead R."/>
            <person name="Young S."/>
            <person name="Zeng Q."/>
            <person name="Koehrsen M."/>
            <person name="Alvarado L."/>
            <person name="Berlin A."/>
            <person name="Chapman S.B."/>
            <person name="Chen Z."/>
            <person name="Freedman E."/>
            <person name="Gellesch M."/>
            <person name="Goldberg J."/>
            <person name="Griggs A."/>
            <person name="Gujja S."/>
            <person name="Heilman E.R."/>
            <person name="Heiman D."/>
            <person name="Hepburn T."/>
            <person name="Howarth C."/>
            <person name="Jen D."/>
            <person name="Larson L."/>
            <person name="Mehta T."/>
            <person name="Neiman D."/>
            <person name="Pearson M."/>
            <person name="Roberts A."/>
            <person name="Saif S."/>
            <person name="Shea T."/>
            <person name="Shenoy N."/>
            <person name="Sisk P."/>
            <person name="Stolte C."/>
            <person name="Sykes S."/>
            <person name="Walk T."/>
            <person name="White J."/>
            <person name="Yandava C."/>
            <person name="Haas B."/>
            <person name="Nusbaum C."/>
            <person name="Birren B."/>
        </authorList>
    </citation>
    <scope>NUCLEOTIDE SEQUENCE [LARGE SCALE GENOMIC DNA]</scope>
    <source>
        <strain evidence="3">ATCC 64411 / 73-15</strain>
    </source>
</reference>
<dbReference type="VEuPathDB" id="FungiDB:MAPG_00638"/>
<sequence>MSHKTCALARATVSPSIILTAPFYVLTCSLFASYLNASTPRAAAADFFLPPTALPSSRVTYKPNPDTRLECSFLQTHSVHESIAQRLKIRSLPLSSARRPQSTH</sequence>